<sequence length="163" mass="18989">MESRSMFVKRPTANETEDDILAMQAEWEANKSRSDKASVQIHKMKKGPVASKPMPRKLVARSTNPRAFEEGGRFVIDLEKITEEWSNRVLFDVEERNSDWLESDHSDELARQQFEKLPYSADDGFPEVLDLGAYYRYRENQLISEPDEPLPSEDDNYELENDK</sequence>
<feature type="compositionally biased region" description="Acidic residues" evidence="1">
    <location>
        <begin position="145"/>
        <end position="163"/>
    </location>
</feature>
<dbReference type="EMBL" id="UZAF01016657">
    <property type="protein sequence ID" value="VDO31848.1"/>
    <property type="molecule type" value="Genomic_DNA"/>
</dbReference>
<feature type="region of interest" description="Disordered" evidence="1">
    <location>
        <begin position="29"/>
        <end position="63"/>
    </location>
</feature>
<dbReference type="OrthoDB" id="5853122at2759"/>
<evidence type="ECO:0000313" key="2">
    <source>
        <dbReference type="EMBL" id="VDO31848.1"/>
    </source>
</evidence>
<accession>A0A0N4WAL0</accession>
<dbReference type="AlphaFoldDB" id="A0A0N4WAL0"/>
<dbReference type="WBParaSite" id="HPLM_0000743001-mRNA-1">
    <property type="protein sequence ID" value="HPLM_0000743001-mRNA-1"/>
    <property type="gene ID" value="HPLM_0000743001"/>
</dbReference>
<organism evidence="4">
    <name type="scientific">Haemonchus placei</name>
    <name type="common">Barber's pole worm</name>
    <dbReference type="NCBI Taxonomy" id="6290"/>
    <lineage>
        <taxon>Eukaryota</taxon>
        <taxon>Metazoa</taxon>
        <taxon>Ecdysozoa</taxon>
        <taxon>Nematoda</taxon>
        <taxon>Chromadorea</taxon>
        <taxon>Rhabditida</taxon>
        <taxon>Rhabditina</taxon>
        <taxon>Rhabditomorpha</taxon>
        <taxon>Strongyloidea</taxon>
        <taxon>Trichostrongylidae</taxon>
        <taxon>Haemonchus</taxon>
    </lineage>
</organism>
<reference evidence="4" key="1">
    <citation type="submission" date="2017-02" db="UniProtKB">
        <authorList>
            <consortium name="WormBaseParasite"/>
        </authorList>
    </citation>
    <scope>IDENTIFICATION</scope>
</reference>
<keyword evidence="3" id="KW-1185">Reference proteome</keyword>
<evidence type="ECO:0000313" key="3">
    <source>
        <dbReference type="Proteomes" id="UP000268014"/>
    </source>
</evidence>
<dbReference type="Proteomes" id="UP000268014">
    <property type="component" value="Unassembled WGS sequence"/>
</dbReference>
<feature type="region of interest" description="Disordered" evidence="1">
    <location>
        <begin position="142"/>
        <end position="163"/>
    </location>
</feature>
<evidence type="ECO:0000256" key="1">
    <source>
        <dbReference type="SAM" id="MobiDB-lite"/>
    </source>
</evidence>
<reference evidence="2 3" key="2">
    <citation type="submission" date="2018-11" db="EMBL/GenBank/DDBJ databases">
        <authorList>
            <consortium name="Pathogen Informatics"/>
        </authorList>
    </citation>
    <scope>NUCLEOTIDE SEQUENCE [LARGE SCALE GENOMIC DNA]</scope>
    <source>
        <strain evidence="2 3">MHpl1</strain>
    </source>
</reference>
<gene>
    <name evidence="2" type="ORF">HPLM_LOCUS7422</name>
</gene>
<evidence type="ECO:0000313" key="4">
    <source>
        <dbReference type="WBParaSite" id="HPLM_0000743001-mRNA-1"/>
    </source>
</evidence>
<protein>
    <submittedName>
        <fullName evidence="4">EPL1 domain-containing protein</fullName>
    </submittedName>
</protein>
<name>A0A0N4WAL0_HAEPC</name>
<proteinExistence type="predicted"/>